<evidence type="ECO:0000313" key="2">
    <source>
        <dbReference type="Proteomes" id="UP000501063"/>
    </source>
</evidence>
<dbReference type="KEGG" id="pnt:G5B91_25540"/>
<dbReference type="EMBL" id="CP049140">
    <property type="protein sequence ID" value="QIE89444.1"/>
    <property type="molecule type" value="Genomic_DNA"/>
</dbReference>
<name>A0A6G6J2H5_PSENT</name>
<gene>
    <name evidence="1" type="ORF">G5B91_25540</name>
</gene>
<proteinExistence type="predicted"/>
<organism evidence="1 2">
    <name type="scientific">Pseudomonas nitroreducens</name>
    <dbReference type="NCBI Taxonomy" id="46680"/>
    <lineage>
        <taxon>Bacteria</taxon>
        <taxon>Pseudomonadati</taxon>
        <taxon>Pseudomonadota</taxon>
        <taxon>Gammaproteobacteria</taxon>
        <taxon>Pseudomonadales</taxon>
        <taxon>Pseudomonadaceae</taxon>
        <taxon>Pseudomonas</taxon>
    </lineage>
</organism>
<accession>A0A6G6J2H5</accession>
<dbReference type="RefSeq" id="WP_024762940.1">
    <property type="nucleotide sequence ID" value="NZ_CP049140.1"/>
</dbReference>
<protein>
    <submittedName>
        <fullName evidence="1">Uncharacterized protein</fullName>
    </submittedName>
</protein>
<sequence length="97" mass="10542">MSYGLQVFDGGGGLIFDSNSLTCRMVYRVAFQTSASQQSIVIPGFDAARGVVWLDTTWSGSSTTFAQRFTVSGNTVTILGSYFNVNQIDYLNAVMFS</sequence>
<dbReference type="Proteomes" id="UP000501063">
    <property type="component" value="Chromosome"/>
</dbReference>
<evidence type="ECO:0000313" key="1">
    <source>
        <dbReference type="EMBL" id="QIE89444.1"/>
    </source>
</evidence>
<reference evidence="1 2" key="1">
    <citation type="submission" date="2020-02" db="EMBL/GenBank/DDBJ databases">
        <title>Integrative conjugative elements (ICEs) and plasmids drive adaptation of Pseudomonas nitroreducens strain HBP1 to wastewater environment.</title>
        <authorList>
            <person name="Sentchilo V."/>
            <person name="Carraro N."/>
            <person name="Bertelli C."/>
            <person name="van der Meer J.R."/>
        </authorList>
    </citation>
    <scope>NUCLEOTIDE SEQUENCE [LARGE SCALE GENOMIC DNA]</scope>
    <source>
        <strain evidence="1 2">HBP1</strain>
    </source>
</reference>
<dbReference type="AlphaFoldDB" id="A0A6G6J2H5"/>